<keyword evidence="4 6" id="KW-0472">Membrane</keyword>
<evidence type="ECO:0000256" key="1">
    <source>
        <dbReference type="ARBA" id="ARBA00004141"/>
    </source>
</evidence>
<feature type="region of interest" description="Disordered" evidence="5">
    <location>
        <begin position="1"/>
        <end position="21"/>
    </location>
</feature>
<feature type="transmembrane region" description="Helical" evidence="6">
    <location>
        <begin position="305"/>
        <end position="323"/>
    </location>
</feature>
<keyword evidence="3 6" id="KW-1133">Transmembrane helix</keyword>
<keyword evidence="2 6" id="KW-0812">Transmembrane</keyword>
<reference evidence="7" key="1">
    <citation type="submission" date="2023-10" db="EMBL/GenBank/DDBJ databases">
        <authorList>
            <person name="Chen Y."/>
            <person name="Shah S."/>
            <person name="Dougan E. K."/>
            <person name="Thang M."/>
            <person name="Chan C."/>
        </authorList>
    </citation>
    <scope>NUCLEOTIDE SEQUENCE [LARGE SCALE GENOMIC DNA]</scope>
</reference>
<dbReference type="SUPFAM" id="SSF103481">
    <property type="entry name" value="Multidrug resistance efflux transporter EmrE"/>
    <property type="match status" value="1"/>
</dbReference>
<accession>A0ABN9UZC9</accession>
<dbReference type="EMBL" id="CAUYUJ010016471">
    <property type="protein sequence ID" value="CAK0865646.1"/>
    <property type="molecule type" value="Genomic_DNA"/>
</dbReference>
<evidence type="ECO:0000256" key="3">
    <source>
        <dbReference type="ARBA" id="ARBA00022989"/>
    </source>
</evidence>
<sequence>LKGRGLPRRAGCPDSPLAAKPAGARWRTSGTWVPSWGCSPRWPAPQALPGLGPTAPQGTKVSLYTAKVTRAAALALNTAVGPLIDMASYAFAPQSLIAPLGALDIVWNTMTAPCTLGEKLTPRTLLGCALIFSGAAATSIVGGKHDGTYTVEQIQDFILHWRTGTLAYMLCLAAWLLFNICVLIPRSASPKGEPWTSGDPLRGLSLGMTAGSLSGNMFCVKAFVEIVQGSIENRSGEYWAHWLPYLLLVGAVFFAVSNLFFLDRAMREYEALFMGAVFEGSVILAASISGCVVFGELSYMSTGGIVVYWCGLAIILIGIRLVARDAVRKEPGRRPPPPRATPTWRRALFSPSRWRRRPTPPRRAAAARERLRRPWRRRCGDGRGRRPARRGARGAGGARPVALEGRQGDREAEGLGRGVARGERQHRRRGGRRGPPAALLQEPHEEKRLPAVRVSKRHRDSLAMAEPLFGHAAGAAAGTAPADVCADGNGERPHERAAAAAAVSHTARPAP</sequence>
<dbReference type="Proteomes" id="UP001189429">
    <property type="component" value="Unassembled WGS sequence"/>
</dbReference>
<feature type="transmembrane region" description="Helical" evidence="6">
    <location>
        <begin position="242"/>
        <end position="261"/>
    </location>
</feature>
<evidence type="ECO:0000256" key="6">
    <source>
        <dbReference type="SAM" id="Phobius"/>
    </source>
</evidence>
<protein>
    <recommendedName>
        <fullName evidence="9">Magnesium transporter</fullName>
    </recommendedName>
</protein>
<dbReference type="InterPro" id="IPR008521">
    <property type="entry name" value="Mg_trans_NIPA"/>
</dbReference>
<organism evidence="7 8">
    <name type="scientific">Prorocentrum cordatum</name>
    <dbReference type="NCBI Taxonomy" id="2364126"/>
    <lineage>
        <taxon>Eukaryota</taxon>
        <taxon>Sar</taxon>
        <taxon>Alveolata</taxon>
        <taxon>Dinophyceae</taxon>
        <taxon>Prorocentrales</taxon>
        <taxon>Prorocentraceae</taxon>
        <taxon>Prorocentrum</taxon>
    </lineage>
</organism>
<dbReference type="Pfam" id="PF05653">
    <property type="entry name" value="Mg_trans_NIPA"/>
    <property type="match status" value="1"/>
</dbReference>
<evidence type="ECO:0000256" key="4">
    <source>
        <dbReference type="ARBA" id="ARBA00023136"/>
    </source>
</evidence>
<feature type="transmembrane region" description="Helical" evidence="6">
    <location>
        <begin position="166"/>
        <end position="185"/>
    </location>
</feature>
<keyword evidence="8" id="KW-1185">Reference proteome</keyword>
<name>A0ABN9UZC9_9DINO</name>
<feature type="transmembrane region" description="Helical" evidence="6">
    <location>
        <begin position="273"/>
        <end position="299"/>
    </location>
</feature>
<proteinExistence type="predicted"/>
<feature type="region of interest" description="Disordered" evidence="5">
    <location>
        <begin position="476"/>
        <end position="511"/>
    </location>
</feature>
<comment type="caution">
    <text evidence="7">The sequence shown here is derived from an EMBL/GenBank/DDBJ whole genome shotgun (WGS) entry which is preliminary data.</text>
</comment>
<evidence type="ECO:0000313" key="7">
    <source>
        <dbReference type="EMBL" id="CAK0865646.1"/>
    </source>
</evidence>
<feature type="non-terminal residue" evidence="7">
    <location>
        <position position="1"/>
    </location>
</feature>
<feature type="region of interest" description="Disordered" evidence="5">
    <location>
        <begin position="329"/>
        <end position="458"/>
    </location>
</feature>
<dbReference type="InterPro" id="IPR037185">
    <property type="entry name" value="EmrE-like"/>
</dbReference>
<comment type="subcellular location">
    <subcellularLocation>
        <location evidence="1">Membrane</location>
        <topology evidence="1">Multi-pass membrane protein</topology>
    </subcellularLocation>
</comment>
<evidence type="ECO:0000256" key="2">
    <source>
        <dbReference type="ARBA" id="ARBA00022692"/>
    </source>
</evidence>
<evidence type="ECO:0000313" key="8">
    <source>
        <dbReference type="Proteomes" id="UP001189429"/>
    </source>
</evidence>
<evidence type="ECO:0008006" key="9">
    <source>
        <dbReference type="Google" id="ProtNLM"/>
    </source>
</evidence>
<dbReference type="PANTHER" id="PTHR12570">
    <property type="match status" value="1"/>
</dbReference>
<evidence type="ECO:0000256" key="5">
    <source>
        <dbReference type="SAM" id="MobiDB-lite"/>
    </source>
</evidence>
<gene>
    <name evidence="7" type="ORF">PCOR1329_LOCUS53106</name>
</gene>